<feature type="region of interest" description="Disordered" evidence="1">
    <location>
        <begin position="1"/>
        <end position="31"/>
    </location>
</feature>
<proteinExistence type="predicted"/>
<protein>
    <submittedName>
        <fullName evidence="2">Uncharacterized protein</fullName>
    </submittedName>
</protein>
<organism evidence="2 3">
    <name type="scientific">Vigna unguiculata</name>
    <name type="common">Cowpea</name>
    <dbReference type="NCBI Taxonomy" id="3917"/>
    <lineage>
        <taxon>Eukaryota</taxon>
        <taxon>Viridiplantae</taxon>
        <taxon>Streptophyta</taxon>
        <taxon>Embryophyta</taxon>
        <taxon>Tracheophyta</taxon>
        <taxon>Spermatophyta</taxon>
        <taxon>Magnoliopsida</taxon>
        <taxon>eudicotyledons</taxon>
        <taxon>Gunneridae</taxon>
        <taxon>Pentapetalae</taxon>
        <taxon>rosids</taxon>
        <taxon>fabids</taxon>
        <taxon>Fabales</taxon>
        <taxon>Fabaceae</taxon>
        <taxon>Papilionoideae</taxon>
        <taxon>50 kb inversion clade</taxon>
        <taxon>NPAAA clade</taxon>
        <taxon>indigoferoid/millettioid clade</taxon>
        <taxon>Phaseoleae</taxon>
        <taxon>Vigna</taxon>
    </lineage>
</organism>
<dbReference type="AlphaFoldDB" id="A0A4D6LLZ1"/>
<dbReference type="EMBL" id="CP039348">
    <property type="protein sequence ID" value="QCD89335.1"/>
    <property type="molecule type" value="Genomic_DNA"/>
</dbReference>
<evidence type="ECO:0000313" key="2">
    <source>
        <dbReference type="EMBL" id="QCD89335.1"/>
    </source>
</evidence>
<evidence type="ECO:0000313" key="3">
    <source>
        <dbReference type="Proteomes" id="UP000501690"/>
    </source>
</evidence>
<sequence length="180" mass="20273">MLARSKRLAGRLGDLSRRSPRRAPCSSRLDETDSLGRDLQVLPLVHLEQPCFSNQPNIQSVLTHQIERSNHTSSNQLKHRPKRLETKNSNFPYLEMGLYRSFDTELRSTAALEPDLQVSRTMAKPNVNLKNVGTLAEVKAAVAQGKDKAFLKMVRNVRFRADLRTLYVGPALGPFTRAAH</sequence>
<gene>
    <name evidence="2" type="ORF">DEO72_LG4g279</name>
</gene>
<name>A0A4D6LLZ1_VIGUN</name>
<accession>A0A4D6LLZ1</accession>
<keyword evidence="3" id="KW-1185">Reference proteome</keyword>
<evidence type="ECO:0000256" key="1">
    <source>
        <dbReference type="SAM" id="MobiDB-lite"/>
    </source>
</evidence>
<reference evidence="2 3" key="1">
    <citation type="submission" date="2019-04" db="EMBL/GenBank/DDBJ databases">
        <title>An improved genome assembly and genetic linkage map for asparagus bean, Vigna unguiculata ssp. sesquipedialis.</title>
        <authorList>
            <person name="Xia Q."/>
            <person name="Zhang R."/>
            <person name="Dong Y."/>
        </authorList>
    </citation>
    <scope>NUCLEOTIDE SEQUENCE [LARGE SCALE GENOMIC DNA]</scope>
    <source>
        <tissue evidence="2">Leaf</tissue>
    </source>
</reference>
<dbReference type="Proteomes" id="UP000501690">
    <property type="component" value="Linkage Group LG4"/>
</dbReference>